<sequence length="99" mass="9879">MVAQEHVPYSCVSGEQETGGEVLVGSVVGKTGEDTVAAGGGHGVLAVPDAPPSWVGKPIGELTAGEAIEALAFLGAHRLGDEVLAQVLASVLVRRPPAA</sequence>
<gene>
    <name evidence="1" type="ORF">SAMN04489712_11544</name>
</gene>
<accession>A0A1H6DBN1</accession>
<evidence type="ECO:0000313" key="2">
    <source>
        <dbReference type="Proteomes" id="UP000236723"/>
    </source>
</evidence>
<reference evidence="2" key="1">
    <citation type="submission" date="2016-10" db="EMBL/GenBank/DDBJ databases">
        <authorList>
            <person name="Varghese N."/>
            <person name="Submissions S."/>
        </authorList>
    </citation>
    <scope>NUCLEOTIDE SEQUENCE [LARGE SCALE GENOMIC DNA]</scope>
    <source>
        <strain evidence="2">DSM 43163</strain>
    </source>
</reference>
<name>A0A1H6DBN1_9ACTN</name>
<protein>
    <submittedName>
        <fullName evidence="1">Uncharacterized protein</fullName>
    </submittedName>
</protein>
<dbReference type="EMBL" id="FNVO01000015">
    <property type="protein sequence ID" value="SEG82564.1"/>
    <property type="molecule type" value="Genomic_DNA"/>
</dbReference>
<proteinExistence type="predicted"/>
<dbReference type="Proteomes" id="UP000236723">
    <property type="component" value="Unassembled WGS sequence"/>
</dbReference>
<evidence type="ECO:0000313" key="1">
    <source>
        <dbReference type="EMBL" id="SEG82564.1"/>
    </source>
</evidence>
<keyword evidence="2" id="KW-1185">Reference proteome</keyword>
<organism evidence="1 2">
    <name type="scientific">Thermomonospora echinospora</name>
    <dbReference type="NCBI Taxonomy" id="1992"/>
    <lineage>
        <taxon>Bacteria</taxon>
        <taxon>Bacillati</taxon>
        <taxon>Actinomycetota</taxon>
        <taxon>Actinomycetes</taxon>
        <taxon>Streptosporangiales</taxon>
        <taxon>Thermomonosporaceae</taxon>
        <taxon>Thermomonospora</taxon>
    </lineage>
</organism>
<dbReference type="AlphaFoldDB" id="A0A1H6DBN1"/>